<dbReference type="OrthoDB" id="7301144at2"/>
<dbReference type="InterPro" id="IPR036291">
    <property type="entry name" value="NAD(P)-bd_dom_sf"/>
</dbReference>
<evidence type="ECO:0000313" key="6">
    <source>
        <dbReference type="Proteomes" id="UP000008871"/>
    </source>
</evidence>
<evidence type="ECO:0000313" key="5">
    <source>
        <dbReference type="EMBL" id="CAL16551.1"/>
    </source>
</evidence>
<dbReference type="PRINTS" id="PR00081">
    <property type="entry name" value="GDHRDH"/>
</dbReference>
<dbReference type="PIRSF" id="PIRSF000126">
    <property type="entry name" value="11-beta-HSD1"/>
    <property type="match status" value="1"/>
</dbReference>
<dbReference type="Pfam" id="PF00106">
    <property type="entry name" value="adh_short"/>
    <property type="match status" value="1"/>
</dbReference>
<dbReference type="InterPro" id="IPR057326">
    <property type="entry name" value="KR_dom"/>
</dbReference>
<dbReference type="PANTHER" id="PTHR44196:SF2">
    <property type="entry name" value="SHORT-CHAIN DEHYDROGENASE-RELATED"/>
    <property type="match status" value="1"/>
</dbReference>
<dbReference type="EC" id="1.3.99.2" evidence="5"/>
<comment type="similarity">
    <text evidence="1 3">Belongs to the short-chain dehydrogenases/reductases (SDR) family.</text>
</comment>
<evidence type="ECO:0000259" key="4">
    <source>
        <dbReference type="SMART" id="SM00822"/>
    </source>
</evidence>
<dbReference type="InterPro" id="IPR020904">
    <property type="entry name" value="Sc_DH/Rdtase_CS"/>
</dbReference>
<dbReference type="EMBL" id="AM286690">
    <property type="protein sequence ID" value="CAL16551.1"/>
    <property type="molecule type" value="Genomic_DNA"/>
</dbReference>
<dbReference type="SMART" id="SM00822">
    <property type="entry name" value="PKS_KR"/>
    <property type="match status" value="1"/>
</dbReference>
<evidence type="ECO:0000256" key="3">
    <source>
        <dbReference type="RuleBase" id="RU000363"/>
    </source>
</evidence>
<dbReference type="InterPro" id="IPR002347">
    <property type="entry name" value="SDR_fam"/>
</dbReference>
<dbReference type="eggNOG" id="COG0300">
    <property type="taxonomic scope" value="Bacteria"/>
</dbReference>
<accession>Q0VQJ7</accession>
<dbReference type="SMR" id="Q0VQJ7"/>
<evidence type="ECO:0000256" key="1">
    <source>
        <dbReference type="ARBA" id="ARBA00006484"/>
    </source>
</evidence>
<sequence length="260" mass="28214">MQIFNGKTALVTGASSGIGQELSRQLAAMGCNLILVARRTERLEALAAELCRVSVCVITSDLADPLVPQQLFDEVARRGLKVDILINNAGYGYQKNLLELSLEQTLGMLEVNDRALLALTRLFAEPMAERGEGWILNISSVSAWFPIPGMATYAASKAFVQTLGRALHEELKPCGIVVTTLSPGGTRTEFSSKARGEMDPSLQRTMMAVSPVARAGLVGLAKGKAVVIPGWLYRLMTFITRCLPERWAVRLAGSVMGRHR</sequence>
<dbReference type="KEGG" id="abo:ABO_1103"/>
<evidence type="ECO:0000256" key="2">
    <source>
        <dbReference type="ARBA" id="ARBA00023002"/>
    </source>
</evidence>
<dbReference type="STRING" id="393595.ABO_1103"/>
<name>Q0VQJ7_ALCBS</name>
<dbReference type="HOGENOM" id="CLU_010194_2_1_6"/>
<dbReference type="PRINTS" id="PR00080">
    <property type="entry name" value="SDRFAMILY"/>
</dbReference>
<proteinExistence type="inferred from homology"/>
<protein>
    <submittedName>
        <fullName evidence="5">Short-chain acyl CoA dehydrogenase</fullName>
        <ecNumber evidence="5">1.3.99.2</ecNumber>
    </submittedName>
</protein>
<dbReference type="PANTHER" id="PTHR44196">
    <property type="entry name" value="DEHYDROGENASE/REDUCTASE SDR FAMILY MEMBER 7B"/>
    <property type="match status" value="1"/>
</dbReference>
<dbReference type="GO" id="GO:0016491">
    <property type="term" value="F:oxidoreductase activity"/>
    <property type="evidence" value="ECO:0007669"/>
    <property type="project" value="UniProtKB-KW"/>
</dbReference>
<keyword evidence="6" id="KW-1185">Reference proteome</keyword>
<dbReference type="Gene3D" id="3.40.50.720">
    <property type="entry name" value="NAD(P)-binding Rossmann-like Domain"/>
    <property type="match status" value="1"/>
</dbReference>
<dbReference type="SUPFAM" id="SSF51735">
    <property type="entry name" value="NAD(P)-binding Rossmann-fold domains"/>
    <property type="match status" value="1"/>
</dbReference>
<keyword evidence="2 5" id="KW-0560">Oxidoreductase</keyword>
<dbReference type="GO" id="GO:0016020">
    <property type="term" value="C:membrane"/>
    <property type="evidence" value="ECO:0007669"/>
    <property type="project" value="TreeGrafter"/>
</dbReference>
<organism evidence="5 6">
    <name type="scientific">Alcanivorax borkumensis (strain ATCC 700651 / DSM 11573 / NCIMB 13689 / SK2)</name>
    <dbReference type="NCBI Taxonomy" id="393595"/>
    <lineage>
        <taxon>Bacteria</taxon>
        <taxon>Pseudomonadati</taxon>
        <taxon>Pseudomonadota</taxon>
        <taxon>Gammaproteobacteria</taxon>
        <taxon>Oceanospirillales</taxon>
        <taxon>Alcanivoracaceae</taxon>
        <taxon>Alcanivorax</taxon>
    </lineage>
</organism>
<feature type="domain" description="Ketoreductase" evidence="4">
    <location>
        <begin position="7"/>
        <end position="184"/>
    </location>
</feature>
<reference evidence="5 6" key="1">
    <citation type="journal article" date="2006" name="Nat. Biotechnol.">
        <title>Genome sequence of the ubiquitous hydrocarbon-degrading marine bacterium Alcanivorax borkumensis.</title>
        <authorList>
            <person name="Schneiker S."/>
            <person name="Martins dos Santos V.A.P."/>
            <person name="Bartels D."/>
            <person name="Bekel T."/>
            <person name="Brecht M."/>
            <person name="Buhrmester J."/>
            <person name="Chernikova T.N."/>
            <person name="Denaro R."/>
            <person name="Ferrer M."/>
            <person name="Gertler C."/>
            <person name="Goesmann A."/>
            <person name="Golyshina O.V."/>
            <person name="Kaminski F."/>
            <person name="Khachane A.N."/>
            <person name="Lang S."/>
            <person name="Linke B."/>
            <person name="McHardy A.C."/>
            <person name="Meyer F."/>
            <person name="Nechitaylo T."/>
            <person name="Puehler A."/>
            <person name="Regenhardt D."/>
            <person name="Rupp O."/>
            <person name="Sabirova J.S."/>
            <person name="Selbitschka W."/>
            <person name="Yakimov M.M."/>
            <person name="Timmis K.N."/>
            <person name="Vorhoelter F.-J."/>
            <person name="Weidner S."/>
            <person name="Kaiser O."/>
            <person name="Golyshin P.N."/>
        </authorList>
    </citation>
    <scope>NUCLEOTIDE SEQUENCE [LARGE SCALE GENOMIC DNA]</scope>
    <source>
        <strain evidence="6">ATCC 700651 / DSM 11573 / NCIMB 13689 / SK2</strain>
    </source>
</reference>
<dbReference type="PROSITE" id="PS00061">
    <property type="entry name" value="ADH_SHORT"/>
    <property type="match status" value="1"/>
</dbReference>
<dbReference type="RefSeq" id="WP_011588386.1">
    <property type="nucleotide sequence ID" value="NC_008260.1"/>
</dbReference>
<dbReference type="AlphaFoldDB" id="Q0VQJ7"/>
<dbReference type="Proteomes" id="UP000008871">
    <property type="component" value="Chromosome"/>
</dbReference>
<gene>
    <name evidence="5" type="primary">acdS</name>
    <name evidence="5" type="ordered locus">ABO_1103</name>
</gene>